<gene>
    <name evidence="2" type="ORF">Goarm_002158</name>
</gene>
<organism evidence="2 3">
    <name type="scientific">Gossypium armourianum</name>
    <dbReference type="NCBI Taxonomy" id="34283"/>
    <lineage>
        <taxon>Eukaryota</taxon>
        <taxon>Viridiplantae</taxon>
        <taxon>Streptophyta</taxon>
        <taxon>Embryophyta</taxon>
        <taxon>Tracheophyta</taxon>
        <taxon>Spermatophyta</taxon>
        <taxon>Magnoliopsida</taxon>
        <taxon>eudicotyledons</taxon>
        <taxon>Gunneridae</taxon>
        <taxon>Pentapetalae</taxon>
        <taxon>rosids</taxon>
        <taxon>malvids</taxon>
        <taxon>Malvales</taxon>
        <taxon>Malvaceae</taxon>
        <taxon>Malvoideae</taxon>
        <taxon>Gossypium</taxon>
    </lineage>
</organism>
<evidence type="ECO:0000313" key="2">
    <source>
        <dbReference type="EMBL" id="MBA0842327.1"/>
    </source>
</evidence>
<dbReference type="Proteomes" id="UP000593575">
    <property type="component" value="Unassembled WGS sequence"/>
</dbReference>
<sequence>GTARLHIDDGEESAWGVDEEQVEEEVNQVYSMVGYFLTASLVNFQAMRNTLANLWHPIGGVVIFDLGDKRFLFKFYHEVDMNRVIKGAP</sequence>
<dbReference type="InterPro" id="IPR025558">
    <property type="entry name" value="DUF4283"/>
</dbReference>
<feature type="domain" description="DUF4283" evidence="1">
    <location>
        <begin position="27"/>
        <end position="88"/>
    </location>
</feature>
<evidence type="ECO:0000259" key="1">
    <source>
        <dbReference type="Pfam" id="PF14111"/>
    </source>
</evidence>
<dbReference type="EMBL" id="JABFAE010000012">
    <property type="protein sequence ID" value="MBA0842327.1"/>
    <property type="molecule type" value="Genomic_DNA"/>
</dbReference>
<dbReference type="AlphaFoldDB" id="A0A7J9K791"/>
<accession>A0A7J9K791</accession>
<evidence type="ECO:0000313" key="3">
    <source>
        <dbReference type="Proteomes" id="UP000593575"/>
    </source>
</evidence>
<proteinExistence type="predicted"/>
<keyword evidence="3" id="KW-1185">Reference proteome</keyword>
<feature type="non-terminal residue" evidence="2">
    <location>
        <position position="1"/>
    </location>
</feature>
<dbReference type="Pfam" id="PF14111">
    <property type="entry name" value="DUF4283"/>
    <property type="match status" value="1"/>
</dbReference>
<name>A0A7J9K791_9ROSI</name>
<comment type="caution">
    <text evidence="2">The sequence shown here is derived from an EMBL/GenBank/DDBJ whole genome shotgun (WGS) entry which is preliminary data.</text>
</comment>
<protein>
    <recommendedName>
        <fullName evidence="1">DUF4283 domain-containing protein</fullName>
    </recommendedName>
</protein>
<reference evidence="2 3" key="1">
    <citation type="journal article" date="2019" name="Genome Biol. Evol.">
        <title>Insights into the evolution of the New World diploid cottons (Gossypium, subgenus Houzingenia) based on genome sequencing.</title>
        <authorList>
            <person name="Grover C.E."/>
            <person name="Arick M.A. 2nd"/>
            <person name="Thrash A."/>
            <person name="Conover J.L."/>
            <person name="Sanders W.S."/>
            <person name="Peterson D.G."/>
            <person name="Frelichowski J.E."/>
            <person name="Scheffler J.A."/>
            <person name="Scheffler B.E."/>
            <person name="Wendel J.F."/>
        </authorList>
    </citation>
    <scope>NUCLEOTIDE SEQUENCE [LARGE SCALE GENOMIC DNA]</scope>
    <source>
        <strain evidence="2">6</strain>
        <tissue evidence="2">Leaf</tissue>
    </source>
</reference>